<protein>
    <submittedName>
        <fullName evidence="1">Uncharacterized protein</fullName>
    </submittedName>
</protein>
<name>A0A835QML2_VANPL</name>
<reference evidence="1 2" key="1">
    <citation type="journal article" date="2020" name="Nat. Food">
        <title>A phased Vanilla planifolia genome enables genetic improvement of flavour and production.</title>
        <authorList>
            <person name="Hasing T."/>
            <person name="Tang H."/>
            <person name="Brym M."/>
            <person name="Khazi F."/>
            <person name="Huang T."/>
            <person name="Chambers A.H."/>
        </authorList>
    </citation>
    <scope>NUCLEOTIDE SEQUENCE [LARGE SCALE GENOMIC DNA]</scope>
    <source>
        <tissue evidence="1">Leaf</tissue>
    </source>
</reference>
<sequence length="69" mass="7858">MGIYHLNSSFVCLFHTNSLLSPTLLKICRGRGIANIRRRTYMVMFGLEHSLVSFSHTQLLVEFHSGFGD</sequence>
<dbReference type="AlphaFoldDB" id="A0A835QML2"/>
<evidence type="ECO:0000313" key="2">
    <source>
        <dbReference type="Proteomes" id="UP000639772"/>
    </source>
</evidence>
<dbReference type="EMBL" id="JADCNM010000008">
    <property type="protein sequence ID" value="KAG0472499.1"/>
    <property type="molecule type" value="Genomic_DNA"/>
</dbReference>
<accession>A0A835QML2</accession>
<proteinExistence type="predicted"/>
<dbReference type="Proteomes" id="UP000639772">
    <property type="component" value="Unassembled WGS sequence"/>
</dbReference>
<evidence type="ECO:0000313" key="1">
    <source>
        <dbReference type="EMBL" id="KAG0472499.1"/>
    </source>
</evidence>
<comment type="caution">
    <text evidence="1">The sequence shown here is derived from an EMBL/GenBank/DDBJ whole genome shotgun (WGS) entry which is preliminary data.</text>
</comment>
<gene>
    <name evidence="1" type="ORF">HPP92_017045</name>
</gene>
<organism evidence="1 2">
    <name type="scientific">Vanilla planifolia</name>
    <name type="common">Vanilla</name>
    <dbReference type="NCBI Taxonomy" id="51239"/>
    <lineage>
        <taxon>Eukaryota</taxon>
        <taxon>Viridiplantae</taxon>
        <taxon>Streptophyta</taxon>
        <taxon>Embryophyta</taxon>
        <taxon>Tracheophyta</taxon>
        <taxon>Spermatophyta</taxon>
        <taxon>Magnoliopsida</taxon>
        <taxon>Liliopsida</taxon>
        <taxon>Asparagales</taxon>
        <taxon>Orchidaceae</taxon>
        <taxon>Vanilloideae</taxon>
        <taxon>Vanilleae</taxon>
        <taxon>Vanilla</taxon>
    </lineage>
</organism>